<comment type="caution">
    <text evidence="1">The sequence shown here is derived from an EMBL/GenBank/DDBJ whole genome shotgun (WGS) entry which is preliminary data.</text>
</comment>
<organism evidence="1 2">
    <name type="scientific">Streptomyces enissocaesilis</name>
    <dbReference type="NCBI Taxonomy" id="332589"/>
    <lineage>
        <taxon>Bacteria</taxon>
        <taxon>Bacillati</taxon>
        <taxon>Actinomycetota</taxon>
        <taxon>Actinomycetes</taxon>
        <taxon>Kitasatosporales</taxon>
        <taxon>Streptomycetaceae</taxon>
        <taxon>Streptomyces</taxon>
        <taxon>Streptomyces rochei group</taxon>
    </lineage>
</organism>
<reference evidence="1 2" key="1">
    <citation type="journal article" date="2019" name="Int. J. Syst. Evol. Microbiol.">
        <title>The Global Catalogue of Microorganisms (GCM) 10K type strain sequencing project: providing services to taxonomists for standard genome sequencing and annotation.</title>
        <authorList>
            <consortium name="The Broad Institute Genomics Platform"/>
            <consortium name="The Broad Institute Genome Sequencing Center for Infectious Disease"/>
            <person name="Wu L."/>
            <person name="Ma J."/>
        </authorList>
    </citation>
    <scope>NUCLEOTIDE SEQUENCE [LARGE SCALE GENOMIC DNA]</scope>
    <source>
        <strain evidence="1 2">JCM 9088</strain>
    </source>
</reference>
<dbReference type="EMBL" id="BAAAUD010000115">
    <property type="protein sequence ID" value="GAA2974446.1"/>
    <property type="molecule type" value="Genomic_DNA"/>
</dbReference>
<name>A0ABN3XNV5_9ACTN</name>
<accession>A0ABN3XNV5</accession>
<gene>
    <name evidence="1" type="ORF">GCM10010446_68370</name>
</gene>
<dbReference type="Proteomes" id="UP001500403">
    <property type="component" value="Unassembled WGS sequence"/>
</dbReference>
<proteinExistence type="predicted"/>
<keyword evidence="2" id="KW-1185">Reference proteome</keyword>
<protein>
    <submittedName>
        <fullName evidence="1">Uncharacterized protein</fullName>
    </submittedName>
</protein>
<sequence>MAARVCTVNFTVDSGSPVCGWRAVRSIAENAPSWMRQGEAVAVQDVEHVEDVPGAVHQAEHLGDVHSVARPCVRERLAELRPLQRVKAAGGAGLLLEENRGLDPGLVQHQVLAVGRLLVGRHPLVDQAGHAAPRCGGRIRPQLSANPVVSRHRI</sequence>
<evidence type="ECO:0000313" key="1">
    <source>
        <dbReference type="EMBL" id="GAA2974446.1"/>
    </source>
</evidence>
<evidence type="ECO:0000313" key="2">
    <source>
        <dbReference type="Proteomes" id="UP001500403"/>
    </source>
</evidence>